<accession>W8BHG3</accession>
<reference evidence="1" key="2">
    <citation type="journal article" date="2014" name="BMC Genomics">
        <title>A genomic perspective to assessing quality of mass-reared SIT flies used in Mediterranean fruit fly (Ceratitis capitata) eradication in California.</title>
        <authorList>
            <person name="Calla B."/>
            <person name="Hall B."/>
            <person name="Hou S."/>
            <person name="Geib S.M."/>
        </authorList>
    </citation>
    <scope>NUCLEOTIDE SEQUENCE</scope>
</reference>
<proteinExistence type="evidence at transcript level"/>
<name>W8BHG3_CERCA</name>
<reference evidence="1" key="1">
    <citation type="submission" date="2013-07" db="EMBL/GenBank/DDBJ databases">
        <authorList>
            <person name="Geib S."/>
        </authorList>
    </citation>
    <scope>NUCLEOTIDE SEQUENCE</scope>
</reference>
<protein>
    <submittedName>
        <fullName evidence="1">Uncharacterized protein</fullName>
    </submittedName>
</protein>
<dbReference type="EMBL" id="GAMC01010127">
    <property type="protein sequence ID" value="JAB96428.1"/>
    <property type="molecule type" value="mRNA"/>
</dbReference>
<sequence length="103" mass="11271">MKKPLRKRNAINIQVLTENAEIIVAVAANTNEHRNALTRPHVSARKPIICELSTIPKKPAEARRPCSVCVAVRSHLINGIIIPTPIVSAITAIKQKPQIKVST</sequence>
<organism evidence="1">
    <name type="scientific">Ceratitis capitata</name>
    <name type="common">Mediterranean fruit fly</name>
    <name type="synonym">Tephritis capitata</name>
    <dbReference type="NCBI Taxonomy" id="7213"/>
    <lineage>
        <taxon>Eukaryota</taxon>
        <taxon>Metazoa</taxon>
        <taxon>Ecdysozoa</taxon>
        <taxon>Arthropoda</taxon>
        <taxon>Hexapoda</taxon>
        <taxon>Insecta</taxon>
        <taxon>Pterygota</taxon>
        <taxon>Neoptera</taxon>
        <taxon>Endopterygota</taxon>
        <taxon>Diptera</taxon>
        <taxon>Brachycera</taxon>
        <taxon>Muscomorpha</taxon>
        <taxon>Tephritoidea</taxon>
        <taxon>Tephritidae</taxon>
        <taxon>Ceratitis</taxon>
        <taxon>Ceratitis</taxon>
    </lineage>
</organism>
<evidence type="ECO:0000313" key="1">
    <source>
        <dbReference type="EMBL" id="JAB96428.1"/>
    </source>
</evidence>
<dbReference type="AlphaFoldDB" id="W8BHG3"/>